<comment type="caution">
    <text evidence="3">The sequence shown here is derived from an EMBL/GenBank/DDBJ whole genome shotgun (WGS) entry which is preliminary data.</text>
</comment>
<dbReference type="Proteomes" id="UP001595999">
    <property type="component" value="Unassembled WGS sequence"/>
</dbReference>
<dbReference type="RefSeq" id="WP_231462452.1">
    <property type="nucleotide sequence ID" value="NZ_JAJOHW010000072.1"/>
</dbReference>
<protein>
    <submittedName>
        <fullName evidence="3">Nif3-like dinuclear metal center hexameric protein</fullName>
    </submittedName>
</protein>
<gene>
    <name evidence="3" type="ORF">ACFO0R_01675</name>
</gene>
<reference evidence="4" key="1">
    <citation type="journal article" date="2019" name="Int. J. Syst. Evol. Microbiol.">
        <title>The Global Catalogue of Microorganisms (GCM) 10K type strain sequencing project: providing services to taxonomists for standard genome sequencing and annotation.</title>
        <authorList>
            <consortium name="The Broad Institute Genomics Platform"/>
            <consortium name="The Broad Institute Genome Sequencing Center for Infectious Disease"/>
            <person name="Wu L."/>
            <person name="Ma J."/>
        </authorList>
    </citation>
    <scope>NUCLEOTIDE SEQUENCE [LARGE SCALE GENOMIC DNA]</scope>
    <source>
        <strain evidence="4">CGMCC 4.7608</strain>
    </source>
</reference>
<keyword evidence="4" id="KW-1185">Reference proteome</keyword>
<dbReference type="Pfam" id="PF01784">
    <property type="entry name" value="DUF34_NIF3"/>
    <property type="match status" value="1"/>
</dbReference>
<evidence type="ECO:0000313" key="4">
    <source>
        <dbReference type="Proteomes" id="UP001595999"/>
    </source>
</evidence>
<comment type="similarity">
    <text evidence="1">Belongs to the GTP cyclohydrolase I type 2/NIF3 family.</text>
</comment>
<evidence type="ECO:0000256" key="1">
    <source>
        <dbReference type="ARBA" id="ARBA00006964"/>
    </source>
</evidence>
<dbReference type="SUPFAM" id="SSF102705">
    <property type="entry name" value="NIF3 (NGG1p interacting factor 3)-like"/>
    <property type="match status" value="1"/>
</dbReference>
<dbReference type="Gene3D" id="3.40.1390.30">
    <property type="entry name" value="NIF3 (NGG1p interacting factor 3)-like"/>
    <property type="match status" value="2"/>
</dbReference>
<dbReference type="NCBIfam" id="TIGR00486">
    <property type="entry name" value="YbgI_SA1388"/>
    <property type="match status" value="1"/>
</dbReference>
<evidence type="ECO:0000256" key="2">
    <source>
        <dbReference type="ARBA" id="ARBA00022723"/>
    </source>
</evidence>
<dbReference type="EMBL" id="JBHSEK010000001">
    <property type="protein sequence ID" value="MFC4488318.1"/>
    <property type="molecule type" value="Genomic_DNA"/>
</dbReference>
<evidence type="ECO:0000313" key="3">
    <source>
        <dbReference type="EMBL" id="MFC4488318.1"/>
    </source>
</evidence>
<organism evidence="3 4">
    <name type="scientific">Chromobacterium aquaticum</name>
    <dbReference type="NCBI Taxonomy" id="467180"/>
    <lineage>
        <taxon>Bacteria</taxon>
        <taxon>Pseudomonadati</taxon>
        <taxon>Pseudomonadota</taxon>
        <taxon>Betaproteobacteria</taxon>
        <taxon>Neisseriales</taxon>
        <taxon>Chromobacteriaceae</taxon>
        <taxon>Chromobacterium</taxon>
    </lineage>
</organism>
<name>A0ABV8ZKU9_9NEIS</name>
<dbReference type="PANTHER" id="PTHR13799:SF14">
    <property type="entry name" value="GTP CYCLOHYDROLASE 1 TYPE 2 HOMOLOG"/>
    <property type="match status" value="1"/>
</dbReference>
<keyword evidence="2" id="KW-0479">Metal-binding</keyword>
<dbReference type="PANTHER" id="PTHR13799">
    <property type="entry name" value="NGG1 INTERACTING FACTOR 3"/>
    <property type="match status" value="1"/>
</dbReference>
<proteinExistence type="inferred from homology"/>
<sequence length="248" mass="26812">MDLLALQSSLDAILEPWRYKDYAPNGLQVEGRREVKRVVTGVTASQALIDAAVARGADALLVHHGYFWKGEDARICGMKRQRVKTLLQQDLSLLAYHLPLDGHLEFGNNAMLGKVLELEARGQDGEQGLLWHGEWPAAGSAADFATHVSARLGRDALLLGRGDKKVSRVAWCTGGAQGFFAEAIALGVDAFISGEASEQNHHMAMECDVAFIAAGHHATERFGVKALGEHLAQLHGISVEFVDISNPV</sequence>
<dbReference type="InterPro" id="IPR036069">
    <property type="entry name" value="DUF34/NIF3_sf"/>
</dbReference>
<accession>A0ABV8ZKU9</accession>
<dbReference type="InterPro" id="IPR002678">
    <property type="entry name" value="DUF34/NIF3"/>
</dbReference>